<dbReference type="AlphaFoldDB" id="A0AAD9ND26"/>
<name>A0AAD9ND26_9ANNE</name>
<dbReference type="PROSITE" id="PS50966">
    <property type="entry name" value="ZF_SWIM"/>
    <property type="match status" value="1"/>
</dbReference>
<evidence type="ECO:0000256" key="1">
    <source>
        <dbReference type="PROSITE-ProRule" id="PRU00325"/>
    </source>
</evidence>
<dbReference type="Proteomes" id="UP001208570">
    <property type="component" value="Unassembled WGS sequence"/>
</dbReference>
<dbReference type="GO" id="GO:0005634">
    <property type="term" value="C:nucleus"/>
    <property type="evidence" value="ECO:0007669"/>
    <property type="project" value="TreeGrafter"/>
</dbReference>
<proteinExistence type="predicted"/>
<dbReference type="PANTHER" id="PTHR13518">
    <property type="entry name" value="PUTATIVE TREBLE-CLEF ZINC-FINGER C2ORF42 FAMILY MEMBER"/>
    <property type="match status" value="1"/>
</dbReference>
<evidence type="ECO:0000259" key="3">
    <source>
        <dbReference type="PROSITE" id="PS50966"/>
    </source>
</evidence>
<dbReference type="GO" id="GO:0008270">
    <property type="term" value="F:zinc ion binding"/>
    <property type="evidence" value="ECO:0007669"/>
    <property type="project" value="UniProtKB-KW"/>
</dbReference>
<reference evidence="4" key="1">
    <citation type="journal article" date="2023" name="Mol. Biol. Evol.">
        <title>Third-Generation Sequencing Reveals the Adaptive Role of the Epigenome in Three Deep-Sea Polychaetes.</title>
        <authorList>
            <person name="Perez M."/>
            <person name="Aroh O."/>
            <person name="Sun Y."/>
            <person name="Lan Y."/>
            <person name="Juniper S.K."/>
            <person name="Young C.R."/>
            <person name="Angers B."/>
            <person name="Qian P.Y."/>
        </authorList>
    </citation>
    <scope>NUCLEOTIDE SEQUENCE</scope>
    <source>
        <strain evidence="4">P08H-3</strain>
    </source>
</reference>
<dbReference type="InterPro" id="IPR029269">
    <property type="entry name" value="Zf-tcix"/>
</dbReference>
<comment type="caution">
    <text evidence="4">The sequence shown here is derived from an EMBL/GenBank/DDBJ whole genome shotgun (WGS) entry which is preliminary data.</text>
</comment>
<sequence>MQKLDTLRISDMMVLTSMAAPKPEDKFRALIEDLGKPTLRGVRRCPKCGTLNGTRGISCKNKSCDVVFKEREKKRGHSADAVKIVTGSTVQVYSVRLRDRGPDYRGFVQLPLVQDLDGNPAENVDPIVLESAGRCYVDICKAASSSGHQTCQHIKAAVSCSEDAQPLTLKNSVLNSLQVSSEVKQDIWLLATETSGPLVQRVTKNIMVVKCKPYAKHPLGFLHFAFFETTRNRSTPEYKFHCSCRAFKLKVASAKDEEQKKCVHFYACVCAFASDDKLAEEFSHYINQQNFSWSPPEDSLVTIKDDLASTSESFTDVVVTETLTTEDIAAGDNVSNQVSLKEDPDETEVIIEDGSILPFQSEAKRLKTDILITADSLAHVTSTALLNLQESTVTAIATQPVNVKPVTVATAPPVKKVAFLKASPPKSAIPKKPVVEEQVKDLSFQQWLGSVTERINQTMHYQFDGNPEPLVFHAPQKFFDELQRRISAGSKKKRLPNFTTGFVRKDALPLGTFTKYTWYITSIFHVKQIFDTPEMQLEVVRSFVENRDGTFDLYEAPTPPNERSDPTGKTPIRPFELKTYLKVGLTSPDQKVPTPFVIEWIPDILPKSRIGELRIKFEYGHQRNGQVDHRPSPVTQTEMELQIVHVQPTL</sequence>
<dbReference type="InterPro" id="IPR007527">
    <property type="entry name" value="Znf_SWIM"/>
</dbReference>
<evidence type="ECO:0000313" key="5">
    <source>
        <dbReference type="Proteomes" id="UP001208570"/>
    </source>
</evidence>
<accession>A0AAD9ND26</accession>
<dbReference type="InterPro" id="IPR026049">
    <property type="entry name" value="C2orf42"/>
</dbReference>
<feature type="domain" description="SWIM-type" evidence="3">
    <location>
        <begin position="227"/>
        <end position="273"/>
    </location>
</feature>
<evidence type="ECO:0000313" key="4">
    <source>
        <dbReference type="EMBL" id="KAK2163766.1"/>
    </source>
</evidence>
<dbReference type="PANTHER" id="PTHR13518:SF1">
    <property type="entry name" value="C2ORF42 HOMOLOG"/>
    <property type="match status" value="1"/>
</dbReference>
<dbReference type="EMBL" id="JAODUP010000074">
    <property type="protein sequence ID" value="KAK2163766.1"/>
    <property type="molecule type" value="Genomic_DNA"/>
</dbReference>
<keyword evidence="1" id="KW-0479">Metal-binding</keyword>
<gene>
    <name evidence="4" type="ORF">LSH36_74g02076</name>
</gene>
<feature type="region of interest" description="Disordered" evidence="2">
    <location>
        <begin position="551"/>
        <end position="571"/>
    </location>
</feature>
<keyword evidence="1" id="KW-0862">Zinc</keyword>
<protein>
    <recommendedName>
        <fullName evidence="3">SWIM-type domain-containing protein</fullName>
    </recommendedName>
</protein>
<organism evidence="4 5">
    <name type="scientific">Paralvinella palmiformis</name>
    <dbReference type="NCBI Taxonomy" id="53620"/>
    <lineage>
        <taxon>Eukaryota</taxon>
        <taxon>Metazoa</taxon>
        <taxon>Spiralia</taxon>
        <taxon>Lophotrochozoa</taxon>
        <taxon>Annelida</taxon>
        <taxon>Polychaeta</taxon>
        <taxon>Sedentaria</taxon>
        <taxon>Canalipalpata</taxon>
        <taxon>Terebellida</taxon>
        <taxon>Terebelliformia</taxon>
        <taxon>Alvinellidae</taxon>
        <taxon>Paralvinella</taxon>
    </lineage>
</organism>
<evidence type="ECO:0000256" key="2">
    <source>
        <dbReference type="SAM" id="MobiDB-lite"/>
    </source>
</evidence>
<dbReference type="Pfam" id="PF14952">
    <property type="entry name" value="zf-tcix"/>
    <property type="match status" value="1"/>
</dbReference>
<keyword evidence="1" id="KW-0863">Zinc-finger</keyword>
<keyword evidence="5" id="KW-1185">Reference proteome</keyword>